<evidence type="ECO:0000313" key="1">
    <source>
        <dbReference type="EMBL" id="ADV51298.1"/>
    </source>
</evidence>
<accession>E6XDW0</accession>
<dbReference type="Proteomes" id="UP000008634">
    <property type="component" value="Chromosome"/>
</dbReference>
<dbReference type="KEGG" id="cao:Celal_4055"/>
<name>E6XDW0_CELAD</name>
<dbReference type="RefSeq" id="WP_013552747.1">
    <property type="nucleotide sequence ID" value="NC_014934.1"/>
</dbReference>
<proteinExistence type="predicted"/>
<evidence type="ECO:0008006" key="3">
    <source>
        <dbReference type="Google" id="ProtNLM"/>
    </source>
</evidence>
<dbReference type="STRING" id="688270.Celal_4055"/>
<reference evidence="1 2" key="1">
    <citation type="journal article" date="2010" name="Stand. Genomic Sci.">
        <title>Complete genome sequence of Cellulophaga algicola type strain (IC166).</title>
        <authorList>
            <person name="Abt B."/>
            <person name="Lu M."/>
            <person name="Misra M."/>
            <person name="Han C."/>
            <person name="Nolan M."/>
            <person name="Lucas S."/>
            <person name="Hammon N."/>
            <person name="Deshpande S."/>
            <person name="Cheng J.F."/>
            <person name="Tapia R."/>
            <person name="Goodwin L."/>
            <person name="Pitluck S."/>
            <person name="Liolios K."/>
            <person name="Pagani I."/>
            <person name="Ivanova N."/>
            <person name="Mavromatis K."/>
            <person name="Ovchinikova G."/>
            <person name="Pati A."/>
            <person name="Chen A."/>
            <person name="Palaniappan K."/>
            <person name="Land M."/>
            <person name="Hauser L."/>
            <person name="Chang Y.J."/>
            <person name="Jeffries C.D."/>
            <person name="Detter J.C."/>
            <person name="Brambilla E."/>
            <person name="Rohde M."/>
            <person name="Tindall B.J."/>
            <person name="Goker M."/>
            <person name="Woyke T."/>
            <person name="Bristow J."/>
            <person name="Eisen J.A."/>
            <person name="Markowitz V."/>
            <person name="Hugenholtz P."/>
            <person name="Kyrpides N.C."/>
            <person name="Klenk H.P."/>
            <person name="Lapidus A."/>
        </authorList>
    </citation>
    <scope>NUCLEOTIDE SEQUENCE [LARGE SCALE GENOMIC DNA]</scope>
    <source>
        <strain evidence="2">DSM 14237 / IC166 / ACAM 630</strain>
    </source>
</reference>
<dbReference type="eggNOG" id="COG2849">
    <property type="taxonomic scope" value="Bacteria"/>
</dbReference>
<dbReference type="Gene3D" id="3.90.930.1">
    <property type="match status" value="1"/>
</dbReference>
<gene>
    <name evidence="1" type="ordered locus">Celal_4055</name>
</gene>
<dbReference type="HOGENOM" id="CLU_536116_0_0_10"/>
<dbReference type="EMBL" id="CP002453">
    <property type="protein sequence ID" value="ADV51298.1"/>
    <property type="molecule type" value="Genomic_DNA"/>
</dbReference>
<dbReference type="SUPFAM" id="SSF82185">
    <property type="entry name" value="Histone H3 K4-specific methyltransferase SET7/9 N-terminal domain"/>
    <property type="match status" value="1"/>
</dbReference>
<evidence type="ECO:0000313" key="2">
    <source>
        <dbReference type="Proteomes" id="UP000008634"/>
    </source>
</evidence>
<organism evidence="1 2">
    <name type="scientific">Cellulophaga algicola (strain DSM 14237 / IC166 / ACAM 630)</name>
    <dbReference type="NCBI Taxonomy" id="688270"/>
    <lineage>
        <taxon>Bacteria</taxon>
        <taxon>Pseudomonadati</taxon>
        <taxon>Bacteroidota</taxon>
        <taxon>Flavobacteriia</taxon>
        <taxon>Flavobacteriales</taxon>
        <taxon>Flavobacteriaceae</taxon>
        <taxon>Cellulophaga</taxon>
    </lineage>
</organism>
<sequence length="514" mass="60685">MGKIILTIFSVLLFNIAYSQVKETIYFNTNWEQTTKDAAAYYRNLPLEEKDNLVLIKDYYISGAPQMIGWARKEDESILVEEVKWFHENGNLQQIAHYFLNSNIAPDGLQYGDYKEYYENGKIYREEHYFMGGLNGISNYYDDNGEIITSCVYENDRPIEGVTNCFTTYKEGKLIERKLLYEDTNQVAYEEYRDISDKRNNSIVYYNKSGEIVREKKIKFYPSKKCGYVLGIKHIKDIFRSYAKPSDEELFFDKSGEILYKGITKYGSPFNGSFFNTDSRLSEESEDELYYIETYKEGKIKNIKTYLKDSIFTEGNFVNEEPHDGTFQFVTYFNNRQASVVSTLKDGLKEGKESYYEEIKDINKNKSLAYFYYKNGKKDGESSIYSNIDRIFYTMVYKDDEPFEGFIKDKNHTVLHYKNGKIVMQKKWMSYKDYTYYEIYKNDVKTGVEYNFLDDDDDGQEIAPGVFKNGKPYSGFFFNTDIDTITLEYYRAGIRQPKQAKEFREISYQELRLE</sequence>
<dbReference type="OrthoDB" id="830908at2"/>
<keyword evidence="2" id="KW-1185">Reference proteome</keyword>
<dbReference type="AlphaFoldDB" id="E6XDW0"/>
<protein>
    <recommendedName>
        <fullName evidence="3">MORN variant repeat-containing protein</fullName>
    </recommendedName>
</protein>